<evidence type="ECO:0000313" key="3">
    <source>
        <dbReference type="EMBL" id="MEO3941419.1"/>
    </source>
</evidence>
<evidence type="ECO:0000256" key="1">
    <source>
        <dbReference type="SAM" id="MobiDB-lite"/>
    </source>
</evidence>
<reference evidence="3 4" key="1">
    <citation type="journal article" date="2024" name="Appl. Microbiol. Biotechnol.">
        <title>Biosynthetic gene clusters with biotechnological applications in novel Antarctic isolates from Actinomycetota.</title>
        <authorList>
            <person name="Bruna P."/>
            <person name="Nunez-Montero K."/>
            <person name="Contreras M.J."/>
            <person name="Leal K."/>
            <person name="Garcia M."/>
            <person name="Abanto M."/>
            <person name="Barrientos L."/>
        </authorList>
    </citation>
    <scope>NUCLEOTIDE SEQUENCE [LARGE SCALE GENOMIC DNA]</scope>
    <source>
        <strain evidence="3 4">Se16.17</strain>
    </source>
</reference>
<dbReference type="EMBL" id="JBBMFV010000004">
    <property type="protein sequence ID" value="MEO3941419.1"/>
    <property type="molecule type" value="Genomic_DNA"/>
</dbReference>
<dbReference type="RefSeq" id="WP_347783624.1">
    <property type="nucleotide sequence ID" value="NZ_JBBMFV010000004.1"/>
</dbReference>
<dbReference type="PANTHER" id="PTHR30547:SF0">
    <property type="entry name" value="BLR8175 PROTEIN"/>
    <property type="match status" value="1"/>
</dbReference>
<dbReference type="InterPro" id="IPR053148">
    <property type="entry name" value="PD-DEXK-like_domain"/>
</dbReference>
<dbReference type="Proteomes" id="UP001448614">
    <property type="component" value="Unassembled WGS sequence"/>
</dbReference>
<comment type="caution">
    <text evidence="3">The sequence shown here is derived from an EMBL/GenBank/DDBJ whole genome shotgun (WGS) entry which is preliminary data.</text>
</comment>
<feature type="domain" description="YhcG N-terminal" evidence="2">
    <location>
        <begin position="6"/>
        <end position="77"/>
    </location>
</feature>
<gene>
    <name evidence="3" type="ORF">V3C41_10120</name>
</gene>
<accession>A0ABV0GSD4</accession>
<feature type="region of interest" description="Disordered" evidence="1">
    <location>
        <begin position="75"/>
        <end position="99"/>
    </location>
</feature>
<keyword evidence="4" id="KW-1185">Reference proteome</keyword>
<evidence type="ECO:0000259" key="2">
    <source>
        <dbReference type="Pfam" id="PF17761"/>
    </source>
</evidence>
<organism evidence="3 4">
    <name type="scientific">Paenarthrobacter nicotinovorans</name>
    <name type="common">Arthrobacter nicotinovorans</name>
    <dbReference type="NCBI Taxonomy" id="29320"/>
    <lineage>
        <taxon>Bacteria</taxon>
        <taxon>Bacillati</taxon>
        <taxon>Actinomycetota</taxon>
        <taxon>Actinomycetes</taxon>
        <taxon>Micrococcales</taxon>
        <taxon>Micrococcaceae</taxon>
        <taxon>Paenarthrobacter</taxon>
    </lineage>
</organism>
<name>A0ABV0GSD4_PAENI</name>
<protein>
    <submittedName>
        <fullName evidence="3">DUF1016 N-terminal domain-containing protein</fullName>
    </submittedName>
</protein>
<dbReference type="InterPro" id="IPR041527">
    <property type="entry name" value="YhcG_N"/>
</dbReference>
<dbReference type="PANTHER" id="PTHR30547">
    <property type="entry name" value="UNCHARACTERIZED PROTEIN YHCG-RELATED"/>
    <property type="match status" value="1"/>
</dbReference>
<sequence>MGKGVRLQQERPGWGSGVIKRLSSDLHAEFPEMKGLSPRNIQYMTTIAGAWQGGPIAQQAVAQLPWGHVTVLTSSKNSAGPCGSLPSRAHSHKTTRRQP</sequence>
<dbReference type="Pfam" id="PF17761">
    <property type="entry name" value="DUF1016_N"/>
    <property type="match status" value="1"/>
</dbReference>
<feature type="compositionally biased region" description="Basic residues" evidence="1">
    <location>
        <begin position="89"/>
        <end position="99"/>
    </location>
</feature>
<proteinExistence type="predicted"/>
<evidence type="ECO:0000313" key="4">
    <source>
        <dbReference type="Proteomes" id="UP001448614"/>
    </source>
</evidence>